<dbReference type="EMBL" id="KB467831">
    <property type="protein sequence ID" value="PCH33023.1"/>
    <property type="molecule type" value="Genomic_DNA"/>
</dbReference>
<dbReference type="PROSITE" id="PS50213">
    <property type="entry name" value="FAS1"/>
    <property type="match status" value="1"/>
</dbReference>
<feature type="non-terminal residue" evidence="2">
    <location>
        <position position="130"/>
    </location>
</feature>
<evidence type="ECO:0000313" key="3">
    <source>
        <dbReference type="Proteomes" id="UP000218811"/>
    </source>
</evidence>
<reference evidence="2 3" key="1">
    <citation type="journal article" date="2012" name="Science">
        <title>The Paleozoic origin of enzymatic lignin decomposition reconstructed from 31 fungal genomes.</title>
        <authorList>
            <person name="Floudas D."/>
            <person name="Binder M."/>
            <person name="Riley R."/>
            <person name="Barry K."/>
            <person name="Blanchette R.A."/>
            <person name="Henrissat B."/>
            <person name="Martinez A.T."/>
            <person name="Otillar R."/>
            <person name="Spatafora J.W."/>
            <person name="Yadav J.S."/>
            <person name="Aerts A."/>
            <person name="Benoit I."/>
            <person name="Boyd A."/>
            <person name="Carlson A."/>
            <person name="Copeland A."/>
            <person name="Coutinho P.M."/>
            <person name="de Vries R.P."/>
            <person name="Ferreira P."/>
            <person name="Findley K."/>
            <person name="Foster B."/>
            <person name="Gaskell J."/>
            <person name="Glotzer D."/>
            <person name="Gorecki P."/>
            <person name="Heitman J."/>
            <person name="Hesse C."/>
            <person name="Hori C."/>
            <person name="Igarashi K."/>
            <person name="Jurgens J.A."/>
            <person name="Kallen N."/>
            <person name="Kersten P."/>
            <person name="Kohler A."/>
            <person name="Kuees U."/>
            <person name="Kumar T.K.A."/>
            <person name="Kuo A."/>
            <person name="LaButti K."/>
            <person name="Larrondo L.F."/>
            <person name="Lindquist E."/>
            <person name="Ling A."/>
            <person name="Lombard V."/>
            <person name="Lucas S."/>
            <person name="Lundell T."/>
            <person name="Martin R."/>
            <person name="McLaughlin D.J."/>
            <person name="Morgenstern I."/>
            <person name="Morin E."/>
            <person name="Murat C."/>
            <person name="Nagy L.G."/>
            <person name="Nolan M."/>
            <person name="Ohm R.A."/>
            <person name="Patyshakuliyeva A."/>
            <person name="Rokas A."/>
            <person name="Ruiz-Duenas F.J."/>
            <person name="Sabat G."/>
            <person name="Salamov A."/>
            <person name="Samejima M."/>
            <person name="Schmutz J."/>
            <person name="Slot J.C."/>
            <person name="St John F."/>
            <person name="Stenlid J."/>
            <person name="Sun H."/>
            <person name="Sun S."/>
            <person name="Syed K."/>
            <person name="Tsang A."/>
            <person name="Wiebenga A."/>
            <person name="Young D."/>
            <person name="Pisabarro A."/>
            <person name="Eastwood D.C."/>
            <person name="Martin F."/>
            <person name="Cullen D."/>
            <person name="Grigoriev I.V."/>
            <person name="Hibbett D.S."/>
        </authorList>
    </citation>
    <scope>NUCLEOTIDE SEQUENCE [LARGE SCALE GENOMIC DNA]</scope>
    <source>
        <strain evidence="2 3">MD-104</strain>
    </source>
</reference>
<dbReference type="InterPro" id="IPR000782">
    <property type="entry name" value="FAS1_domain"/>
</dbReference>
<gene>
    <name evidence="2" type="ORF">WOLCODRAFT_53952</name>
</gene>
<dbReference type="Gene3D" id="2.30.180.10">
    <property type="entry name" value="FAS1 domain"/>
    <property type="match status" value="1"/>
</dbReference>
<accession>A0A2H3IZR1</accession>
<feature type="non-terminal residue" evidence="2">
    <location>
        <position position="1"/>
    </location>
</feature>
<dbReference type="InterPro" id="IPR036378">
    <property type="entry name" value="FAS1_dom_sf"/>
</dbReference>
<dbReference type="AlphaFoldDB" id="A0A2H3IZR1"/>
<dbReference type="Proteomes" id="UP000218811">
    <property type="component" value="Unassembled WGS sequence"/>
</dbReference>
<protein>
    <recommendedName>
        <fullName evidence="1">FAS1 domain-containing protein</fullName>
    </recommendedName>
</protein>
<evidence type="ECO:0000259" key="1">
    <source>
        <dbReference type="PROSITE" id="PS50213"/>
    </source>
</evidence>
<dbReference type="OMA" id="FSNVATH"/>
<dbReference type="STRING" id="742152.A0A2H3IZR1"/>
<dbReference type="OrthoDB" id="286301at2759"/>
<proteinExistence type="predicted"/>
<dbReference type="SUPFAM" id="SSF82153">
    <property type="entry name" value="FAS1 domain"/>
    <property type="match status" value="1"/>
</dbReference>
<organism evidence="2 3">
    <name type="scientific">Wolfiporia cocos (strain MD-104)</name>
    <name type="common">Brown rot fungus</name>
    <dbReference type="NCBI Taxonomy" id="742152"/>
    <lineage>
        <taxon>Eukaryota</taxon>
        <taxon>Fungi</taxon>
        <taxon>Dikarya</taxon>
        <taxon>Basidiomycota</taxon>
        <taxon>Agaricomycotina</taxon>
        <taxon>Agaricomycetes</taxon>
        <taxon>Polyporales</taxon>
        <taxon>Phaeolaceae</taxon>
        <taxon>Wolfiporia</taxon>
    </lineage>
</organism>
<keyword evidence="3" id="KW-1185">Reference proteome</keyword>
<feature type="domain" description="FAS1" evidence="1">
    <location>
        <begin position="16"/>
        <end position="130"/>
    </location>
</feature>
<sequence length="130" mass="13646">LPLCLLATAPSVLGQNWTFLEGLIGRLQSAGLTSLTGIASQLNSSDQGRSLLATISNGGSYVLFAPNNAAFSNAPSNLTDDLTDLFAYHVVSGNFSGVNTKYPNVTLGRTFLNDSSLVHLEGNTSQVVAW</sequence>
<dbReference type="Pfam" id="PF02469">
    <property type="entry name" value="Fasciclin"/>
    <property type="match status" value="1"/>
</dbReference>
<name>A0A2H3IZR1_WOLCO</name>
<evidence type="ECO:0000313" key="2">
    <source>
        <dbReference type="EMBL" id="PCH33023.1"/>
    </source>
</evidence>